<dbReference type="CDD" id="cd14943">
    <property type="entry name" value="TRAPPC5_Trs31"/>
    <property type="match status" value="1"/>
</dbReference>
<evidence type="ECO:0000313" key="11">
    <source>
        <dbReference type="Ensembl" id="ENSNPEP00000015179.1"/>
    </source>
</evidence>
<protein>
    <recommendedName>
        <fullName evidence="9 10">Trafficking protein particle complex subunit 5</fullName>
    </recommendedName>
</protein>
<keyword evidence="8 10" id="KW-0333">Golgi apparatus</keyword>
<dbReference type="AlphaFoldDB" id="A0A8C6ZMX6"/>
<evidence type="ECO:0000256" key="4">
    <source>
        <dbReference type="ARBA" id="ARBA00006218"/>
    </source>
</evidence>
<evidence type="ECO:0000256" key="7">
    <source>
        <dbReference type="ARBA" id="ARBA00022892"/>
    </source>
</evidence>
<dbReference type="InterPro" id="IPR016696">
    <property type="entry name" value="TRAPP-I_su5"/>
</dbReference>
<dbReference type="Gene3D" id="3.30.1380.20">
    <property type="entry name" value="Trafficking protein particle complex subunit 3"/>
    <property type="match status" value="1"/>
</dbReference>
<organism evidence="11 12">
    <name type="scientific">Nothoprocta perdicaria</name>
    <name type="common">Chilean tinamou</name>
    <name type="synonym">Crypturus perdicarius</name>
    <dbReference type="NCBI Taxonomy" id="30464"/>
    <lineage>
        <taxon>Eukaryota</taxon>
        <taxon>Metazoa</taxon>
        <taxon>Chordata</taxon>
        <taxon>Craniata</taxon>
        <taxon>Vertebrata</taxon>
        <taxon>Euteleostomi</taxon>
        <taxon>Archelosauria</taxon>
        <taxon>Archosauria</taxon>
        <taxon>Dinosauria</taxon>
        <taxon>Saurischia</taxon>
        <taxon>Theropoda</taxon>
        <taxon>Coelurosauria</taxon>
        <taxon>Aves</taxon>
        <taxon>Palaeognathae</taxon>
        <taxon>Tinamiformes</taxon>
        <taxon>Tinamidae</taxon>
        <taxon>Nothoprocta</taxon>
    </lineage>
</organism>
<dbReference type="Ensembl" id="ENSNPET00000015555.1">
    <property type="protein sequence ID" value="ENSNPEP00000015179.1"/>
    <property type="gene ID" value="ENSNPEG00000011338.1"/>
</dbReference>
<reference evidence="11" key="1">
    <citation type="submission" date="2025-08" db="UniProtKB">
        <authorList>
            <consortium name="Ensembl"/>
        </authorList>
    </citation>
    <scope>IDENTIFICATION</scope>
</reference>
<evidence type="ECO:0000313" key="12">
    <source>
        <dbReference type="Proteomes" id="UP000694420"/>
    </source>
</evidence>
<dbReference type="PANTHER" id="PTHR20902:SF0">
    <property type="entry name" value="TRAFFICKING PROTEIN PARTICLE COMPLEX SUBUNIT 5"/>
    <property type="match status" value="1"/>
</dbReference>
<evidence type="ECO:0000256" key="2">
    <source>
        <dbReference type="ARBA" id="ARBA00004222"/>
    </source>
</evidence>
<dbReference type="Pfam" id="PF04051">
    <property type="entry name" value="TRAPP"/>
    <property type="match status" value="1"/>
</dbReference>
<dbReference type="OrthoDB" id="10254842at2759"/>
<comment type="similarity">
    <text evidence="4 10">Belongs to the TRAPP small subunits family. BET3 subfamily.</text>
</comment>
<dbReference type="KEGG" id="npd:112943428"/>
<reference evidence="11" key="2">
    <citation type="submission" date="2025-09" db="UniProtKB">
        <authorList>
            <consortium name="Ensembl"/>
        </authorList>
    </citation>
    <scope>IDENTIFICATION</scope>
</reference>
<dbReference type="GeneID" id="112943428"/>
<accession>A0A8C6ZMX6</accession>
<evidence type="ECO:0000256" key="5">
    <source>
        <dbReference type="ARBA" id="ARBA00022448"/>
    </source>
</evidence>
<dbReference type="InterPro" id="IPR024096">
    <property type="entry name" value="NO_sig/Golgi_transp_ligand-bd"/>
</dbReference>
<keyword evidence="5 10" id="KW-0813">Transport</keyword>
<evidence type="ECO:0000256" key="1">
    <source>
        <dbReference type="ARBA" id="ARBA00002910"/>
    </source>
</evidence>
<comment type="subcellular location">
    <subcellularLocation>
        <location evidence="3">Endoplasmic reticulum</location>
    </subcellularLocation>
    <subcellularLocation>
        <location evidence="2 10">Golgi apparatus</location>
        <location evidence="2 10">cis-Golgi network</location>
    </subcellularLocation>
</comment>
<dbReference type="InterPro" id="IPR007194">
    <property type="entry name" value="TRAPP_component"/>
</dbReference>
<dbReference type="RefSeq" id="XP_025890363.1">
    <property type="nucleotide sequence ID" value="XM_026034578.1"/>
</dbReference>
<comment type="function">
    <text evidence="1 10">May play a role in vesicular transport from endoplasmic reticulum to Golgi.</text>
</comment>
<dbReference type="SUPFAM" id="SSF111126">
    <property type="entry name" value="Ligand-binding domain in the NO signalling and Golgi transport"/>
    <property type="match status" value="1"/>
</dbReference>
<dbReference type="GO" id="GO:0005783">
    <property type="term" value="C:endoplasmic reticulum"/>
    <property type="evidence" value="ECO:0007669"/>
    <property type="project" value="UniProtKB-SubCell"/>
</dbReference>
<dbReference type="GO" id="GO:0006888">
    <property type="term" value="P:endoplasmic reticulum to Golgi vesicle-mediated transport"/>
    <property type="evidence" value="ECO:0007669"/>
    <property type="project" value="TreeGrafter"/>
</dbReference>
<proteinExistence type="inferred from homology"/>
<keyword evidence="6 10" id="KW-0256">Endoplasmic reticulum</keyword>
<evidence type="ECO:0000256" key="9">
    <source>
        <dbReference type="ARBA" id="ARBA00068379"/>
    </source>
</evidence>
<keyword evidence="7 10" id="KW-0931">ER-Golgi transport</keyword>
<keyword evidence="12" id="KW-1185">Reference proteome</keyword>
<dbReference type="PANTHER" id="PTHR20902">
    <property type="entry name" value="41-2 PROTEIN ANTIGEN-RELATED"/>
    <property type="match status" value="1"/>
</dbReference>
<dbReference type="FunFam" id="3.30.1380.20:FF:000005">
    <property type="entry name" value="Trafficking protein particle complex subunit 5"/>
    <property type="match status" value="1"/>
</dbReference>
<evidence type="ECO:0000256" key="10">
    <source>
        <dbReference type="PIRNR" id="PIRNR017479"/>
    </source>
</evidence>
<sequence length="188" mass="20806">MAARFPRAKSPLLERPLGRPRCDVALAAFALLFAELVQYCQGRVRSVAELQARLAQLGRHVGLRLLDALVSRERGLRRDTKLLGALLFLKGPAWRAIFGKEADKLEQANDDERTFYIIEREALVNAFISVPRDRRSLNCAAFAGGLAEALLEAGGFPAAVTAHWHKGTTLMIRFEEAVVARDKGLEGR</sequence>
<dbReference type="GO" id="GO:1990071">
    <property type="term" value="C:TRAPPII protein complex"/>
    <property type="evidence" value="ECO:0007669"/>
    <property type="project" value="TreeGrafter"/>
</dbReference>
<evidence type="ECO:0000256" key="3">
    <source>
        <dbReference type="ARBA" id="ARBA00004240"/>
    </source>
</evidence>
<evidence type="ECO:0000256" key="6">
    <source>
        <dbReference type="ARBA" id="ARBA00022824"/>
    </source>
</evidence>
<dbReference type="GO" id="GO:1990072">
    <property type="term" value="C:TRAPPIII protein complex"/>
    <property type="evidence" value="ECO:0007669"/>
    <property type="project" value="TreeGrafter"/>
</dbReference>
<dbReference type="Proteomes" id="UP000694420">
    <property type="component" value="Unplaced"/>
</dbReference>
<evidence type="ECO:0000256" key="8">
    <source>
        <dbReference type="ARBA" id="ARBA00023034"/>
    </source>
</evidence>
<dbReference type="GO" id="GO:1990070">
    <property type="term" value="C:TRAPPI protein complex"/>
    <property type="evidence" value="ECO:0007669"/>
    <property type="project" value="TreeGrafter"/>
</dbReference>
<dbReference type="PIRSF" id="PIRSF017479">
    <property type="entry name" value="TRAPP_I_complex_Trs31"/>
    <property type="match status" value="1"/>
</dbReference>
<dbReference type="CTD" id="126003"/>
<name>A0A8C6ZMX6_NOTPE</name>
<comment type="subunit">
    <text evidence="10">Part of the multisubunit TRAPP (transport protein particle) complex.</text>
</comment>
<gene>
    <name evidence="11" type="primary">TRAPPC5</name>
</gene>